<sequence length="85" mass="10156">MEAWMLSNVSSRKLSLVWKDIVTMEHRNERMFNLFQENVAFSISKKMILWFGSLIQVVSIQLIQCTKLMEAGFWNRIRGVDFIWK</sequence>
<comment type="caution">
    <text evidence="1">The sequence shown here is derived from an EMBL/GenBank/DDBJ whole genome shotgun (WGS) entry which is preliminary data.</text>
</comment>
<dbReference type="EMBL" id="BJWL01000011">
    <property type="protein sequence ID" value="GFY96651.1"/>
    <property type="molecule type" value="Genomic_DNA"/>
</dbReference>
<dbReference type="Proteomes" id="UP000585474">
    <property type="component" value="Unassembled WGS sequence"/>
</dbReference>
<proteinExistence type="predicted"/>
<evidence type="ECO:0000313" key="2">
    <source>
        <dbReference type="Proteomes" id="UP000585474"/>
    </source>
</evidence>
<organism evidence="1 2">
    <name type="scientific">Actinidia rufa</name>
    <dbReference type="NCBI Taxonomy" id="165716"/>
    <lineage>
        <taxon>Eukaryota</taxon>
        <taxon>Viridiplantae</taxon>
        <taxon>Streptophyta</taxon>
        <taxon>Embryophyta</taxon>
        <taxon>Tracheophyta</taxon>
        <taxon>Spermatophyta</taxon>
        <taxon>Magnoliopsida</taxon>
        <taxon>eudicotyledons</taxon>
        <taxon>Gunneridae</taxon>
        <taxon>Pentapetalae</taxon>
        <taxon>asterids</taxon>
        <taxon>Ericales</taxon>
        <taxon>Actinidiaceae</taxon>
        <taxon>Actinidia</taxon>
    </lineage>
</organism>
<name>A0A7J0FD88_9ERIC</name>
<keyword evidence="2" id="KW-1185">Reference proteome</keyword>
<reference evidence="1 2" key="1">
    <citation type="submission" date="2019-07" db="EMBL/GenBank/DDBJ databases">
        <title>De Novo Assembly of kiwifruit Actinidia rufa.</title>
        <authorList>
            <person name="Sugita-Konishi S."/>
            <person name="Sato K."/>
            <person name="Mori E."/>
            <person name="Abe Y."/>
            <person name="Kisaki G."/>
            <person name="Hamano K."/>
            <person name="Suezawa K."/>
            <person name="Otani M."/>
            <person name="Fukuda T."/>
            <person name="Manabe T."/>
            <person name="Gomi K."/>
            <person name="Tabuchi M."/>
            <person name="Akimitsu K."/>
            <person name="Kataoka I."/>
        </authorList>
    </citation>
    <scope>NUCLEOTIDE SEQUENCE [LARGE SCALE GENOMIC DNA]</scope>
    <source>
        <strain evidence="2">cv. Fuchu</strain>
    </source>
</reference>
<evidence type="ECO:0000313" key="1">
    <source>
        <dbReference type="EMBL" id="GFY96651.1"/>
    </source>
</evidence>
<gene>
    <name evidence="1" type="ORF">Acr_11g0009570</name>
</gene>
<protein>
    <submittedName>
        <fullName evidence="1">Uncharacterized protein</fullName>
    </submittedName>
</protein>
<accession>A0A7J0FD88</accession>
<dbReference type="AlphaFoldDB" id="A0A7J0FD88"/>